<dbReference type="CDD" id="cd19501">
    <property type="entry name" value="RecA-like_FtsH"/>
    <property type="match status" value="1"/>
</dbReference>
<comment type="similarity">
    <text evidence="2 15">In the C-terminal section; belongs to the peptidase M41 family.</text>
</comment>
<dbReference type="InterPro" id="IPR027417">
    <property type="entry name" value="P-loop_NTPase"/>
</dbReference>
<keyword evidence="8 15" id="KW-0378">Hydrolase</keyword>
<dbReference type="InterPro" id="IPR005936">
    <property type="entry name" value="FtsH"/>
</dbReference>
<dbReference type="Gene3D" id="3.30.720.210">
    <property type="match status" value="1"/>
</dbReference>
<comment type="similarity">
    <text evidence="16">Belongs to the AAA ATPase family.</text>
</comment>
<evidence type="ECO:0000259" key="18">
    <source>
        <dbReference type="SMART" id="SM00382"/>
    </source>
</evidence>
<keyword evidence="13 15" id="KW-0472">Membrane</keyword>
<keyword evidence="11 15" id="KW-1133">Transmembrane helix</keyword>
<dbReference type="GO" id="GO:0004222">
    <property type="term" value="F:metalloendopeptidase activity"/>
    <property type="evidence" value="ECO:0007669"/>
    <property type="project" value="InterPro"/>
</dbReference>
<dbReference type="GO" id="GO:0016887">
    <property type="term" value="F:ATP hydrolysis activity"/>
    <property type="evidence" value="ECO:0007669"/>
    <property type="project" value="UniProtKB-UniRule"/>
</dbReference>
<gene>
    <name evidence="15" type="primary">ftsH</name>
    <name evidence="19" type="ORF">EAS64_16215</name>
</gene>
<dbReference type="EC" id="3.4.24.-" evidence="15"/>
<dbReference type="AlphaFoldDB" id="A0A6P2BXZ6"/>
<evidence type="ECO:0000256" key="3">
    <source>
        <dbReference type="ARBA" id="ARBA00022475"/>
    </source>
</evidence>
<dbReference type="GO" id="GO:0004176">
    <property type="term" value="F:ATP-dependent peptidase activity"/>
    <property type="evidence" value="ECO:0007669"/>
    <property type="project" value="InterPro"/>
</dbReference>
<evidence type="ECO:0000256" key="6">
    <source>
        <dbReference type="ARBA" id="ARBA00022723"/>
    </source>
</evidence>
<accession>A0A6P2BXZ6</accession>
<dbReference type="InterPro" id="IPR041569">
    <property type="entry name" value="AAA_lid_3"/>
</dbReference>
<evidence type="ECO:0000256" key="11">
    <source>
        <dbReference type="ARBA" id="ARBA00022989"/>
    </source>
</evidence>
<comment type="cofactor">
    <cofactor evidence="15">
        <name>Zn(2+)</name>
        <dbReference type="ChEBI" id="CHEBI:29105"/>
    </cofactor>
    <text evidence="15">Binds 1 zinc ion per subunit.</text>
</comment>
<dbReference type="InterPro" id="IPR003593">
    <property type="entry name" value="AAA+_ATPase"/>
</dbReference>
<dbReference type="SUPFAM" id="SSF140990">
    <property type="entry name" value="FtsH protease domain-like"/>
    <property type="match status" value="1"/>
</dbReference>
<organism evidence="19 20">
    <name type="scientific">Trebonia kvetii</name>
    <dbReference type="NCBI Taxonomy" id="2480626"/>
    <lineage>
        <taxon>Bacteria</taxon>
        <taxon>Bacillati</taxon>
        <taxon>Actinomycetota</taxon>
        <taxon>Actinomycetes</taxon>
        <taxon>Streptosporangiales</taxon>
        <taxon>Treboniaceae</taxon>
        <taxon>Trebonia</taxon>
    </lineage>
</organism>
<dbReference type="InterPro" id="IPR011546">
    <property type="entry name" value="Pept_M41_FtsH_extracell"/>
</dbReference>
<keyword evidence="10 15" id="KW-0067">ATP-binding</keyword>
<proteinExistence type="inferred from homology"/>
<evidence type="ECO:0000256" key="10">
    <source>
        <dbReference type="ARBA" id="ARBA00022840"/>
    </source>
</evidence>
<evidence type="ECO:0000256" key="5">
    <source>
        <dbReference type="ARBA" id="ARBA00022692"/>
    </source>
</evidence>
<feature type="binding site" evidence="15">
    <location>
        <position position="449"/>
    </location>
    <ligand>
        <name>Zn(2+)</name>
        <dbReference type="ChEBI" id="CHEBI:29105"/>
        <note>catalytic</note>
    </ligand>
</feature>
<dbReference type="PANTHER" id="PTHR23076:SF97">
    <property type="entry name" value="ATP-DEPENDENT ZINC METALLOPROTEASE YME1L1"/>
    <property type="match status" value="1"/>
</dbReference>
<dbReference type="FunFam" id="1.20.58.760:FF:000001">
    <property type="entry name" value="ATP-dependent zinc metalloprotease FtsH"/>
    <property type="match status" value="1"/>
</dbReference>
<feature type="compositionally biased region" description="Low complexity" evidence="17">
    <location>
        <begin position="638"/>
        <end position="663"/>
    </location>
</feature>
<dbReference type="GO" id="GO:0005886">
    <property type="term" value="C:plasma membrane"/>
    <property type="evidence" value="ECO:0007669"/>
    <property type="project" value="UniProtKB-SubCell"/>
</dbReference>
<evidence type="ECO:0000256" key="2">
    <source>
        <dbReference type="ARBA" id="ARBA00010044"/>
    </source>
</evidence>
<dbReference type="PROSITE" id="PS00674">
    <property type="entry name" value="AAA"/>
    <property type="match status" value="1"/>
</dbReference>
<feature type="transmembrane region" description="Helical" evidence="15">
    <location>
        <begin position="130"/>
        <end position="147"/>
    </location>
</feature>
<evidence type="ECO:0000256" key="1">
    <source>
        <dbReference type="ARBA" id="ARBA00004370"/>
    </source>
</evidence>
<feature type="transmembrane region" description="Helical" evidence="15">
    <location>
        <begin position="29"/>
        <end position="46"/>
    </location>
</feature>
<dbReference type="Pfam" id="PF00004">
    <property type="entry name" value="AAA"/>
    <property type="match status" value="1"/>
</dbReference>
<feature type="binding site" evidence="15">
    <location>
        <position position="445"/>
    </location>
    <ligand>
        <name>Zn(2+)</name>
        <dbReference type="ChEBI" id="CHEBI:29105"/>
        <note>catalytic</note>
    </ligand>
</feature>
<dbReference type="Gene3D" id="1.10.8.60">
    <property type="match status" value="1"/>
</dbReference>
<feature type="region of interest" description="Disordered" evidence="17">
    <location>
        <begin position="1"/>
        <end position="22"/>
    </location>
</feature>
<keyword evidence="9 15" id="KW-0862">Zinc</keyword>
<comment type="subcellular location">
    <subcellularLocation>
        <location evidence="15">Cell membrane</location>
        <topology evidence="15">Multi-pass membrane protein</topology>
        <orientation evidence="15">Cytoplasmic side</orientation>
    </subcellularLocation>
    <subcellularLocation>
        <location evidence="1">Membrane</location>
    </subcellularLocation>
</comment>
<keyword evidence="20" id="KW-1185">Reference proteome</keyword>
<feature type="region of interest" description="Disordered" evidence="17">
    <location>
        <begin position="625"/>
        <end position="663"/>
    </location>
</feature>
<dbReference type="NCBIfam" id="TIGR01241">
    <property type="entry name" value="FtsH_fam"/>
    <property type="match status" value="1"/>
</dbReference>
<evidence type="ECO:0000256" key="13">
    <source>
        <dbReference type="ARBA" id="ARBA00023136"/>
    </source>
</evidence>
<evidence type="ECO:0000256" key="7">
    <source>
        <dbReference type="ARBA" id="ARBA00022741"/>
    </source>
</evidence>
<comment type="caution">
    <text evidence="19">The sequence shown here is derived from an EMBL/GenBank/DDBJ whole genome shotgun (WGS) entry which is preliminary data.</text>
</comment>
<feature type="binding site" evidence="15">
    <location>
        <begin position="222"/>
        <end position="229"/>
    </location>
    <ligand>
        <name>ATP</name>
        <dbReference type="ChEBI" id="CHEBI:30616"/>
    </ligand>
</feature>
<dbReference type="HAMAP" id="MF_01458">
    <property type="entry name" value="FtsH"/>
    <property type="match status" value="1"/>
</dbReference>
<dbReference type="PANTHER" id="PTHR23076">
    <property type="entry name" value="METALLOPROTEASE M41 FTSH"/>
    <property type="match status" value="1"/>
</dbReference>
<dbReference type="GO" id="GO:0006508">
    <property type="term" value="P:proteolysis"/>
    <property type="evidence" value="ECO:0007669"/>
    <property type="project" value="UniProtKB-KW"/>
</dbReference>
<evidence type="ECO:0000256" key="4">
    <source>
        <dbReference type="ARBA" id="ARBA00022670"/>
    </source>
</evidence>
<dbReference type="FunFam" id="1.10.8.60:FF:000001">
    <property type="entry name" value="ATP-dependent zinc metalloprotease FtsH"/>
    <property type="match status" value="1"/>
</dbReference>
<evidence type="ECO:0000256" key="12">
    <source>
        <dbReference type="ARBA" id="ARBA00023049"/>
    </source>
</evidence>
<dbReference type="InterPro" id="IPR000642">
    <property type="entry name" value="Peptidase_M41"/>
</dbReference>
<feature type="domain" description="AAA+ ATPase" evidence="18">
    <location>
        <begin position="214"/>
        <end position="354"/>
    </location>
</feature>
<protein>
    <recommendedName>
        <fullName evidence="15">ATP-dependent zinc metalloprotease FtsH</fullName>
        <ecNumber evidence="15">3.4.24.-</ecNumber>
    </recommendedName>
</protein>
<evidence type="ECO:0000256" key="9">
    <source>
        <dbReference type="ARBA" id="ARBA00022833"/>
    </source>
</evidence>
<evidence type="ECO:0000313" key="20">
    <source>
        <dbReference type="Proteomes" id="UP000460272"/>
    </source>
</evidence>
<dbReference type="Pfam" id="PF06480">
    <property type="entry name" value="FtsH_ext"/>
    <property type="match status" value="1"/>
</dbReference>
<keyword evidence="3 15" id="KW-1003">Cell membrane</keyword>
<dbReference type="GO" id="GO:0030163">
    <property type="term" value="P:protein catabolic process"/>
    <property type="evidence" value="ECO:0007669"/>
    <property type="project" value="UniProtKB-UniRule"/>
</dbReference>
<dbReference type="Gene3D" id="3.40.50.300">
    <property type="entry name" value="P-loop containing nucleotide triphosphate hydrolases"/>
    <property type="match status" value="1"/>
</dbReference>
<keyword evidence="12 15" id="KW-0482">Metalloprotease</keyword>
<dbReference type="InterPro" id="IPR003959">
    <property type="entry name" value="ATPase_AAA_core"/>
</dbReference>
<dbReference type="FunFam" id="3.40.50.300:FF:000001">
    <property type="entry name" value="ATP-dependent zinc metalloprotease FtsH"/>
    <property type="match status" value="1"/>
</dbReference>
<evidence type="ECO:0000256" key="17">
    <source>
        <dbReference type="SAM" id="MobiDB-lite"/>
    </source>
</evidence>
<dbReference type="InterPro" id="IPR037219">
    <property type="entry name" value="Peptidase_M41-like"/>
</dbReference>
<evidence type="ECO:0000256" key="15">
    <source>
        <dbReference type="HAMAP-Rule" id="MF_01458"/>
    </source>
</evidence>
<reference evidence="19 20" key="1">
    <citation type="submission" date="2018-11" db="EMBL/GenBank/DDBJ databases">
        <title>Trebonia kvetii gen.nov., sp.nov., a novel acidophilic actinobacterium, and proposal of the new actinobacterial family Treboniaceae fam. nov.</title>
        <authorList>
            <person name="Rapoport D."/>
            <person name="Sagova-Mareckova M."/>
            <person name="Sedlacek I."/>
            <person name="Provaznik J."/>
            <person name="Kralova S."/>
            <person name="Pavlinic D."/>
            <person name="Benes V."/>
            <person name="Kopecky J."/>
        </authorList>
    </citation>
    <scope>NUCLEOTIDE SEQUENCE [LARGE SCALE GENOMIC DNA]</scope>
    <source>
        <strain evidence="19 20">15Tr583</strain>
    </source>
</reference>
<dbReference type="SUPFAM" id="SSF52540">
    <property type="entry name" value="P-loop containing nucleoside triphosphate hydrolases"/>
    <property type="match status" value="1"/>
</dbReference>
<dbReference type="InterPro" id="IPR003960">
    <property type="entry name" value="ATPase_AAA_CS"/>
</dbReference>
<dbReference type="Pfam" id="PF01434">
    <property type="entry name" value="Peptidase_M41"/>
    <property type="match status" value="1"/>
</dbReference>
<evidence type="ECO:0000313" key="19">
    <source>
        <dbReference type="EMBL" id="TVZ03972.1"/>
    </source>
</evidence>
<keyword evidence="4 15" id="KW-0645">Protease</keyword>
<dbReference type="SMART" id="SM00382">
    <property type="entry name" value="AAA"/>
    <property type="match status" value="1"/>
</dbReference>
<dbReference type="Gene3D" id="1.20.58.760">
    <property type="entry name" value="Peptidase M41"/>
    <property type="match status" value="1"/>
</dbReference>
<evidence type="ECO:0000256" key="14">
    <source>
        <dbReference type="ARBA" id="ARBA00061570"/>
    </source>
</evidence>
<dbReference type="Pfam" id="PF17862">
    <property type="entry name" value="AAA_lid_3"/>
    <property type="match status" value="1"/>
</dbReference>
<keyword evidence="5 15" id="KW-0812">Transmembrane</keyword>
<feature type="active site" evidence="15">
    <location>
        <position position="446"/>
    </location>
</feature>
<evidence type="ECO:0000256" key="8">
    <source>
        <dbReference type="ARBA" id="ARBA00022801"/>
    </source>
</evidence>
<comment type="function">
    <text evidence="15">Acts as a processive, ATP-dependent zinc metallopeptidase for both cytoplasmic and membrane proteins. Plays a role in the quality control of integral membrane proteins.</text>
</comment>
<keyword evidence="7 15" id="KW-0547">Nucleotide-binding</keyword>
<dbReference type="OrthoDB" id="9809379at2"/>
<dbReference type="GO" id="GO:0008270">
    <property type="term" value="F:zinc ion binding"/>
    <property type="evidence" value="ECO:0007669"/>
    <property type="project" value="UniProtKB-UniRule"/>
</dbReference>
<sequence length="663" mass="69669">MSKQATPPPPGDKPGPGAPPPPTPPAWRHWVWLGAIVTAVLLWYLLPAVHQAGQTTLTYTQFMSDVAAHKVATITTSPTAGGTSTGTLTNGTHYSVVFPTQVGEQTLNQINAAGVKVTGGTSSPGFGAELLNWLIILAPFALFFWFWRRLSRGAMGQMQGVLGVGRSRAKVFDEEKPSTTFADVAGYEGAKSEISEVVDFLRNPERYARAGAVVPRGVLMVGPPGTGKTLLARAVAGEANVPFFSVSGSSFVEMFVGVGAARVRDLFAEARKRSPAIIFIDEVDAIGQRRAGSGAVVSNDEREQTLNQLLAEMDGFDPTMGIVVLAATNRPEVLDPALLRPGRFDRQVTIPLPNVGERQAILRVHTKGKKLAPDVDLDVVARGTPGFSGADLANLANEAAIFAVRDNRHVVTAEDFAAARDRIILGRREGSNVLLPEEKHAVAVHESGHALVAALSEHADPVAKVTILPAGQALGVTEQLPLVERHMYGEDYLYDSLAVRLGGRAAELVVLGQGSTGAGNDLAGATDLATKMVREFGMSPVLGPVGYPEGGSVFLGGGGPGMSSRPYAEATQAAIDGEVSKLLRQAEERAIELLKSHRAELDSLVTLLLEKETVDGADVYRMAGRPDRSVSLSPPAVALSPHPATAAEAAGSGLASADGSLPS</sequence>
<dbReference type="Proteomes" id="UP000460272">
    <property type="component" value="Unassembled WGS sequence"/>
</dbReference>
<comment type="similarity">
    <text evidence="14 15">In the central section; belongs to the AAA ATPase family.</text>
</comment>
<dbReference type="EMBL" id="RPFW01000003">
    <property type="protein sequence ID" value="TVZ03972.1"/>
    <property type="molecule type" value="Genomic_DNA"/>
</dbReference>
<keyword evidence="6 15" id="KW-0479">Metal-binding</keyword>
<evidence type="ECO:0000256" key="16">
    <source>
        <dbReference type="RuleBase" id="RU003651"/>
    </source>
</evidence>
<comment type="subunit">
    <text evidence="15">Homohexamer.</text>
</comment>
<dbReference type="GO" id="GO:0005524">
    <property type="term" value="F:ATP binding"/>
    <property type="evidence" value="ECO:0007669"/>
    <property type="project" value="UniProtKB-UniRule"/>
</dbReference>
<feature type="binding site" evidence="15">
    <location>
        <position position="521"/>
    </location>
    <ligand>
        <name>Zn(2+)</name>
        <dbReference type="ChEBI" id="CHEBI:29105"/>
        <note>catalytic</note>
    </ligand>
</feature>
<name>A0A6P2BXZ6_9ACTN</name>